<feature type="compositionally biased region" description="Low complexity" evidence="1">
    <location>
        <begin position="227"/>
        <end position="253"/>
    </location>
</feature>
<dbReference type="PROSITE" id="PS51432">
    <property type="entry name" value="AP_NUCLEASE_F2_4"/>
    <property type="match status" value="1"/>
</dbReference>
<feature type="domain" description="Xylose isomerase-like TIM barrel" evidence="2">
    <location>
        <begin position="418"/>
        <end position="650"/>
    </location>
</feature>
<dbReference type="GO" id="GO:0003677">
    <property type="term" value="F:DNA binding"/>
    <property type="evidence" value="ECO:0007669"/>
    <property type="project" value="InterPro"/>
</dbReference>
<feature type="compositionally biased region" description="Basic and acidic residues" evidence="1">
    <location>
        <begin position="187"/>
        <end position="198"/>
    </location>
</feature>
<dbReference type="SMART" id="SM00518">
    <property type="entry name" value="AP2Ec"/>
    <property type="match status" value="1"/>
</dbReference>
<evidence type="ECO:0000313" key="4">
    <source>
        <dbReference type="Proteomes" id="UP000092583"/>
    </source>
</evidence>
<keyword evidence="4" id="KW-1185">Reference proteome</keyword>
<dbReference type="InterPro" id="IPR013022">
    <property type="entry name" value="Xyl_isomerase-like_TIM-brl"/>
</dbReference>
<sequence>MHTDGKLDSSTYNDNSYAIEEDFDSIYPPVDFEVHNYSLSSQFLLSTPTSTPSSLDRYPDIPINSPPTSQSSLFNQDSVPELELSQASQVTTQLQTPPSASSNKTHRYAQVEDPDNRPSPSAPSTRKCKSFNHAIKQLSLTPPASNTTITLRSPIVAHRDDSPSSRLQQLTPTRRHRDEEETEEDRPEIGAVKEELESPLRNLGLGTPRGHHRVKSCHYLAEPGTPPSHSHSPLPSSTPGLDSPFRRLGLGTPRGRGRIPPLSPQPRPQSVCDSDESSPSSSSSTSPLQKKPKAQLHIPAPGWIPDTPTPYRLYTPASISHKPIYDLTPPRQPIFTPSPRLRDVKPIIPSTPPQIELGTNSGHVEASLTFISHVSMDGGILAALRRYRDHYQGQGLDMRDCAGLNMFINPPKRGVKKREDDAEVREAAKIFRSFDEEFRRNSMAHAVHTTNLLSPDIQLRDCSKESIIAELELARVLGIPTLVIHLGSEGHDVDPQGDIVDRDRLHMLIGDLQDILDRTQGVVLAIENTVHPSPSSLTTLQSLALLLALMPHPRLKVCLDLAHVHISELDLNDPERQEDLIELLKKIGQGRIAGVHVGGGGSEHGGKVDRHIGIGYGSIELSSLRSILLHPIFHSIPILIETPRYHQYHRWPRSHSRTGTRIKKIPSSRIEELEDERSKLESTFLQYMVNLPDTDWEVNQYKLLKRYQKDKKKIENKIYKILCKRKDRASAMWKRFGEGRKRELKCLRRVQGAKRRRMRDEG</sequence>
<dbReference type="PANTHER" id="PTHR21445:SF0">
    <property type="entry name" value="APURINIC-APYRIMIDINIC ENDONUCLEASE"/>
    <property type="match status" value="1"/>
</dbReference>
<feature type="region of interest" description="Disordered" evidence="1">
    <location>
        <begin position="45"/>
        <end position="74"/>
    </location>
</feature>
<dbReference type="GO" id="GO:0005634">
    <property type="term" value="C:nucleus"/>
    <property type="evidence" value="ECO:0007669"/>
    <property type="project" value="TreeGrafter"/>
</dbReference>
<feature type="compositionally biased region" description="Low complexity" evidence="1">
    <location>
        <begin position="45"/>
        <end position="55"/>
    </location>
</feature>
<proteinExistence type="predicted"/>
<feature type="region of interest" description="Disordered" evidence="1">
    <location>
        <begin position="87"/>
        <end position="128"/>
    </location>
</feature>
<gene>
    <name evidence="3" type="ORF">L486_02621</name>
</gene>
<accession>A0A1B9IWQ1</accession>
<dbReference type="InterPro" id="IPR036237">
    <property type="entry name" value="Xyl_isomerase-like_sf"/>
</dbReference>
<dbReference type="Pfam" id="PF01261">
    <property type="entry name" value="AP_endonuc_2"/>
    <property type="match status" value="1"/>
</dbReference>
<reference evidence="4" key="2">
    <citation type="submission" date="2013-12" db="EMBL/GenBank/DDBJ databases">
        <title>Evolution of pathogenesis and genome organization in the Tremellales.</title>
        <authorList>
            <person name="Cuomo C."/>
            <person name="Litvintseva A."/>
            <person name="Heitman J."/>
            <person name="Chen Y."/>
            <person name="Sun S."/>
            <person name="Springer D."/>
            <person name="Dromer F."/>
            <person name="Young S."/>
            <person name="Zeng Q."/>
            <person name="Chapman S."/>
            <person name="Gujja S."/>
            <person name="Saif S."/>
            <person name="Birren B."/>
        </authorList>
    </citation>
    <scope>NUCLEOTIDE SEQUENCE [LARGE SCALE GENOMIC DNA]</scope>
    <source>
        <strain evidence="4">CBS 10435</strain>
    </source>
</reference>
<dbReference type="AlphaFoldDB" id="A0A1B9IWQ1"/>
<evidence type="ECO:0000313" key="3">
    <source>
        <dbReference type="EMBL" id="OCF59948.1"/>
    </source>
</evidence>
<dbReference type="GO" id="GO:0006284">
    <property type="term" value="P:base-excision repair"/>
    <property type="evidence" value="ECO:0007669"/>
    <property type="project" value="TreeGrafter"/>
</dbReference>
<dbReference type="Proteomes" id="UP000092583">
    <property type="component" value="Unassembled WGS sequence"/>
</dbReference>
<feature type="compositionally biased region" description="Polar residues" evidence="1">
    <location>
        <begin position="87"/>
        <end position="103"/>
    </location>
</feature>
<dbReference type="SUPFAM" id="SSF51658">
    <property type="entry name" value="Xylose isomerase-like"/>
    <property type="match status" value="1"/>
</dbReference>
<dbReference type="GO" id="GO:0003906">
    <property type="term" value="F:DNA-(apurinic or apyrimidinic site) endonuclease activity"/>
    <property type="evidence" value="ECO:0007669"/>
    <property type="project" value="TreeGrafter"/>
</dbReference>
<dbReference type="Gene3D" id="3.20.20.150">
    <property type="entry name" value="Divalent-metal-dependent TIM barrel enzymes"/>
    <property type="match status" value="1"/>
</dbReference>
<dbReference type="PANTHER" id="PTHR21445">
    <property type="entry name" value="ENDONUCLEASE IV ENDODEOXYRIBONUCLEASE IV"/>
    <property type="match status" value="1"/>
</dbReference>
<dbReference type="OrthoDB" id="2573612at2759"/>
<evidence type="ECO:0000256" key="1">
    <source>
        <dbReference type="SAM" id="MobiDB-lite"/>
    </source>
</evidence>
<dbReference type="EMBL" id="KI669460">
    <property type="protein sequence ID" value="OCF59948.1"/>
    <property type="molecule type" value="Genomic_DNA"/>
</dbReference>
<dbReference type="GO" id="GO:0008270">
    <property type="term" value="F:zinc ion binding"/>
    <property type="evidence" value="ECO:0007669"/>
    <property type="project" value="InterPro"/>
</dbReference>
<dbReference type="GO" id="GO:0008081">
    <property type="term" value="F:phosphoric diester hydrolase activity"/>
    <property type="evidence" value="ECO:0007669"/>
    <property type="project" value="TreeGrafter"/>
</dbReference>
<name>A0A1B9IWQ1_9TREE</name>
<dbReference type="STRING" id="1331196.A0A1B9IWQ1"/>
<feature type="region of interest" description="Disordered" evidence="1">
    <location>
        <begin position="153"/>
        <end position="305"/>
    </location>
</feature>
<protein>
    <recommendedName>
        <fullName evidence="2">Xylose isomerase-like TIM barrel domain-containing protein</fullName>
    </recommendedName>
</protein>
<reference evidence="3 4" key="1">
    <citation type="submission" date="2013-07" db="EMBL/GenBank/DDBJ databases">
        <title>The Genome Sequence of Kwoniella mangroviensis CBS10435.</title>
        <authorList>
            <consortium name="The Broad Institute Genome Sequencing Platform"/>
            <person name="Cuomo C."/>
            <person name="Litvintseva A."/>
            <person name="Chen Y."/>
            <person name="Heitman J."/>
            <person name="Sun S."/>
            <person name="Springer D."/>
            <person name="Dromer F."/>
            <person name="Young S.K."/>
            <person name="Zeng Q."/>
            <person name="Gargeya S."/>
            <person name="Fitzgerald M."/>
            <person name="Abouelleil A."/>
            <person name="Alvarado L."/>
            <person name="Berlin A.M."/>
            <person name="Chapman S.B."/>
            <person name="Dewar J."/>
            <person name="Goldberg J."/>
            <person name="Griggs A."/>
            <person name="Gujja S."/>
            <person name="Hansen M."/>
            <person name="Howarth C."/>
            <person name="Imamovic A."/>
            <person name="Larimer J."/>
            <person name="McCowan C."/>
            <person name="Murphy C."/>
            <person name="Pearson M."/>
            <person name="Priest M."/>
            <person name="Roberts A."/>
            <person name="Saif S."/>
            <person name="Shea T."/>
            <person name="Sykes S."/>
            <person name="Wortman J."/>
            <person name="Nusbaum C."/>
            <person name="Birren B."/>
        </authorList>
    </citation>
    <scope>NUCLEOTIDE SEQUENCE [LARGE SCALE GENOMIC DNA]</scope>
    <source>
        <strain evidence="3 4">CBS 10435</strain>
    </source>
</reference>
<dbReference type="InterPro" id="IPR001719">
    <property type="entry name" value="AP_endonuc_2"/>
</dbReference>
<dbReference type="GO" id="GO:0005739">
    <property type="term" value="C:mitochondrion"/>
    <property type="evidence" value="ECO:0007669"/>
    <property type="project" value="TreeGrafter"/>
</dbReference>
<organism evidence="3 4">
    <name type="scientific">Kwoniella mangroviensis CBS 10435</name>
    <dbReference type="NCBI Taxonomy" id="1331196"/>
    <lineage>
        <taxon>Eukaryota</taxon>
        <taxon>Fungi</taxon>
        <taxon>Dikarya</taxon>
        <taxon>Basidiomycota</taxon>
        <taxon>Agaricomycotina</taxon>
        <taxon>Tremellomycetes</taxon>
        <taxon>Tremellales</taxon>
        <taxon>Cryptococcaceae</taxon>
        <taxon>Kwoniella</taxon>
    </lineage>
</organism>
<feature type="compositionally biased region" description="Low complexity" evidence="1">
    <location>
        <begin position="277"/>
        <end position="286"/>
    </location>
</feature>
<evidence type="ECO:0000259" key="2">
    <source>
        <dbReference type="Pfam" id="PF01261"/>
    </source>
</evidence>